<protein>
    <submittedName>
        <fullName evidence="2">Uncharacterized protein</fullName>
    </submittedName>
</protein>
<name>A0A1G6JGY1_9BACL</name>
<keyword evidence="3" id="KW-1185">Reference proteome</keyword>
<gene>
    <name evidence="2" type="ORF">SAMN04488112_10438</name>
</gene>
<feature type="region of interest" description="Disordered" evidence="1">
    <location>
        <begin position="26"/>
        <end position="45"/>
    </location>
</feature>
<evidence type="ECO:0000313" key="3">
    <source>
        <dbReference type="Proteomes" id="UP000199387"/>
    </source>
</evidence>
<reference evidence="2 3" key="1">
    <citation type="submission" date="2016-10" db="EMBL/GenBank/DDBJ databases">
        <authorList>
            <person name="de Groot N.N."/>
        </authorList>
    </citation>
    <scope>NUCLEOTIDE SEQUENCE [LARGE SCALE GENOMIC DNA]</scope>
    <source>
        <strain evidence="2 3">DSM 45514</strain>
    </source>
</reference>
<dbReference type="RefSeq" id="WP_176757797.1">
    <property type="nucleotide sequence ID" value="NZ_FMZA01000004.1"/>
</dbReference>
<evidence type="ECO:0000313" key="2">
    <source>
        <dbReference type="EMBL" id="SDC17999.1"/>
    </source>
</evidence>
<dbReference type="AlphaFoldDB" id="A0A1G6JGY1"/>
<organism evidence="2 3">
    <name type="scientific">Melghirimyces thermohalophilus</name>
    <dbReference type="NCBI Taxonomy" id="1236220"/>
    <lineage>
        <taxon>Bacteria</taxon>
        <taxon>Bacillati</taxon>
        <taxon>Bacillota</taxon>
        <taxon>Bacilli</taxon>
        <taxon>Bacillales</taxon>
        <taxon>Thermoactinomycetaceae</taxon>
        <taxon>Melghirimyces</taxon>
    </lineage>
</organism>
<sequence length="45" mass="5220">MKNKKRPVIREELPVPAGIIPLFLLKRKKKTSRHTSDSATQKKIH</sequence>
<proteinExistence type="predicted"/>
<dbReference type="Proteomes" id="UP000199387">
    <property type="component" value="Unassembled WGS sequence"/>
</dbReference>
<evidence type="ECO:0000256" key="1">
    <source>
        <dbReference type="SAM" id="MobiDB-lite"/>
    </source>
</evidence>
<dbReference type="EMBL" id="FMZA01000004">
    <property type="protein sequence ID" value="SDC17999.1"/>
    <property type="molecule type" value="Genomic_DNA"/>
</dbReference>
<accession>A0A1G6JGY1</accession>